<sequence length="97" mass="11664">MPFLLIPIFLIIIGVVMLCVIGLVFGLIHILFWPIVIGLLIWWLVGRSDHHDHHHYRYRQARHQRTDWQDGLHERKAARNVHEEKQTSHHDDDWSDF</sequence>
<comment type="caution">
    <text evidence="3">The sequence shown here is derived from an EMBL/GenBank/DDBJ whole genome shotgun (WGS) entry which is preliminary data.</text>
</comment>
<dbReference type="RefSeq" id="WP_054718847.1">
    <property type="nucleotide sequence ID" value="NZ_AZEU01000082.1"/>
</dbReference>
<gene>
    <name evidence="3" type="ORF">FD01_GL000113</name>
</gene>
<name>A0A0R1QX34_9LACO</name>
<evidence type="ECO:0000313" key="3">
    <source>
        <dbReference type="EMBL" id="KRL48967.1"/>
    </source>
</evidence>
<dbReference type="PATRIC" id="fig|1423769.4.peg.127"/>
<evidence type="ECO:0000256" key="1">
    <source>
        <dbReference type="SAM" id="MobiDB-lite"/>
    </source>
</evidence>
<dbReference type="OrthoDB" id="2327525at2"/>
<accession>A0A0R1QX34</accession>
<keyword evidence="4" id="KW-1185">Reference proteome</keyword>
<evidence type="ECO:0000313" key="4">
    <source>
        <dbReference type="Proteomes" id="UP000051790"/>
    </source>
</evidence>
<keyword evidence="2" id="KW-1133">Transmembrane helix</keyword>
<dbReference type="AlphaFoldDB" id="A0A0R1QX34"/>
<feature type="region of interest" description="Disordered" evidence="1">
    <location>
        <begin position="78"/>
        <end position="97"/>
    </location>
</feature>
<feature type="transmembrane region" description="Helical" evidence="2">
    <location>
        <begin position="12"/>
        <end position="45"/>
    </location>
</feature>
<keyword evidence="2" id="KW-0472">Membrane</keyword>
<organism evidence="3 4">
    <name type="scientific">Lacticaseibacillus manihotivorans DSM 13343 = JCM 12514</name>
    <dbReference type="NCBI Taxonomy" id="1423769"/>
    <lineage>
        <taxon>Bacteria</taxon>
        <taxon>Bacillati</taxon>
        <taxon>Bacillota</taxon>
        <taxon>Bacilli</taxon>
        <taxon>Lactobacillales</taxon>
        <taxon>Lactobacillaceae</taxon>
        <taxon>Lacticaseibacillus</taxon>
    </lineage>
</organism>
<proteinExistence type="predicted"/>
<evidence type="ECO:0000256" key="2">
    <source>
        <dbReference type="SAM" id="Phobius"/>
    </source>
</evidence>
<keyword evidence="2" id="KW-0812">Transmembrane</keyword>
<dbReference type="Proteomes" id="UP000051790">
    <property type="component" value="Unassembled WGS sequence"/>
</dbReference>
<reference evidence="3 4" key="1">
    <citation type="journal article" date="2015" name="Genome Announc.">
        <title>Expanding the biotechnology potential of lactobacilli through comparative genomics of 213 strains and associated genera.</title>
        <authorList>
            <person name="Sun Z."/>
            <person name="Harris H.M."/>
            <person name="McCann A."/>
            <person name="Guo C."/>
            <person name="Argimon S."/>
            <person name="Zhang W."/>
            <person name="Yang X."/>
            <person name="Jeffery I.B."/>
            <person name="Cooney J.C."/>
            <person name="Kagawa T.F."/>
            <person name="Liu W."/>
            <person name="Song Y."/>
            <person name="Salvetti E."/>
            <person name="Wrobel A."/>
            <person name="Rasinkangas P."/>
            <person name="Parkhill J."/>
            <person name="Rea M.C."/>
            <person name="O'Sullivan O."/>
            <person name="Ritari J."/>
            <person name="Douillard F.P."/>
            <person name="Paul Ross R."/>
            <person name="Yang R."/>
            <person name="Briner A.E."/>
            <person name="Felis G.E."/>
            <person name="de Vos W.M."/>
            <person name="Barrangou R."/>
            <person name="Klaenhammer T.R."/>
            <person name="Caufield P.W."/>
            <person name="Cui Y."/>
            <person name="Zhang H."/>
            <person name="O'Toole P.W."/>
        </authorList>
    </citation>
    <scope>NUCLEOTIDE SEQUENCE [LARGE SCALE GENOMIC DNA]</scope>
    <source>
        <strain evidence="3 4">DSM 13343</strain>
    </source>
</reference>
<protein>
    <submittedName>
        <fullName evidence="3">Uncharacterized protein</fullName>
    </submittedName>
</protein>
<dbReference type="EMBL" id="AZEU01000082">
    <property type="protein sequence ID" value="KRL48967.1"/>
    <property type="molecule type" value="Genomic_DNA"/>
</dbReference>